<gene>
    <name evidence="2" type="ORF">PSEHALCIP103_03684</name>
</gene>
<dbReference type="RefSeq" id="WP_262977461.1">
    <property type="nucleotide sequence ID" value="NZ_CAMAPB010000140.1"/>
</dbReference>
<proteinExistence type="predicted"/>
<comment type="caution">
    <text evidence="2">The sequence shown here is derived from an EMBL/GenBank/DDBJ whole genome shotgun (WGS) entry which is preliminary data.</text>
</comment>
<sequence length="245" mass="28079">MKGWLLGNNNLKWVSSDCGKLKALMVKYFGHDLSFYNDVDLKTFIITEVSKNNSTETAQRAFIQKLNKELRYLKKTEENRQANVKKIQLEISTSSKEKLTRLSKNAGTTNSKFFEDLIRYADNNRKLFFNEKVEREVLNVFTKTKNKEIVKMSIASDKLDERLSNLEERLGKLVGLVEPLLSEIQQYNFEKPEVKPESVISSGTEEPTSDTNLGKVREGLDNTAEQKRSELNTDAINMATIRPSD</sequence>
<dbReference type="AlphaFoldDB" id="A0A9W4R3S9"/>
<evidence type="ECO:0000256" key="1">
    <source>
        <dbReference type="SAM" id="MobiDB-lite"/>
    </source>
</evidence>
<accession>A0A9W4R3S9</accession>
<feature type="compositionally biased region" description="Basic and acidic residues" evidence="1">
    <location>
        <begin position="215"/>
        <end position="231"/>
    </location>
</feature>
<name>A0A9W4R3S9_PSEHA</name>
<evidence type="ECO:0000313" key="3">
    <source>
        <dbReference type="Proteomes" id="UP001152447"/>
    </source>
</evidence>
<dbReference type="EMBL" id="CAMAPB010000140">
    <property type="protein sequence ID" value="CAH9066912.1"/>
    <property type="molecule type" value="Genomic_DNA"/>
</dbReference>
<evidence type="ECO:0000313" key="2">
    <source>
        <dbReference type="EMBL" id="CAH9066912.1"/>
    </source>
</evidence>
<reference evidence="2" key="1">
    <citation type="submission" date="2022-07" db="EMBL/GenBank/DDBJ databases">
        <authorList>
            <person name="Criscuolo A."/>
        </authorList>
    </citation>
    <scope>NUCLEOTIDE SEQUENCE</scope>
    <source>
        <strain evidence="2">CIP103197</strain>
    </source>
</reference>
<organism evidence="2 3">
    <name type="scientific">Pseudoalteromonas haloplanktis</name>
    <name type="common">Alteromonas haloplanktis</name>
    <dbReference type="NCBI Taxonomy" id="228"/>
    <lineage>
        <taxon>Bacteria</taxon>
        <taxon>Pseudomonadati</taxon>
        <taxon>Pseudomonadota</taxon>
        <taxon>Gammaproteobacteria</taxon>
        <taxon>Alteromonadales</taxon>
        <taxon>Pseudoalteromonadaceae</taxon>
        <taxon>Pseudoalteromonas</taxon>
    </lineage>
</organism>
<keyword evidence="3" id="KW-1185">Reference proteome</keyword>
<feature type="region of interest" description="Disordered" evidence="1">
    <location>
        <begin position="193"/>
        <end position="232"/>
    </location>
</feature>
<feature type="compositionally biased region" description="Polar residues" evidence="1">
    <location>
        <begin position="199"/>
        <end position="212"/>
    </location>
</feature>
<protein>
    <submittedName>
        <fullName evidence="2">Uncharacterized protein</fullName>
    </submittedName>
</protein>
<dbReference type="Proteomes" id="UP001152447">
    <property type="component" value="Unassembled WGS sequence"/>
</dbReference>